<evidence type="ECO:0000256" key="1">
    <source>
        <dbReference type="ARBA" id="ARBA00009458"/>
    </source>
</evidence>
<dbReference type="GO" id="GO:0005741">
    <property type="term" value="C:mitochondrial outer membrane"/>
    <property type="evidence" value="ECO:0007669"/>
    <property type="project" value="TreeGrafter"/>
</dbReference>
<keyword evidence="4" id="KW-1133">Transmembrane helix</keyword>
<dbReference type="GO" id="GO:0042981">
    <property type="term" value="P:regulation of apoptotic process"/>
    <property type="evidence" value="ECO:0007669"/>
    <property type="project" value="InterPro"/>
</dbReference>
<organism evidence="6 7">
    <name type="scientific">Paragonimus westermani</name>
    <dbReference type="NCBI Taxonomy" id="34504"/>
    <lineage>
        <taxon>Eukaryota</taxon>
        <taxon>Metazoa</taxon>
        <taxon>Spiralia</taxon>
        <taxon>Lophotrochozoa</taxon>
        <taxon>Platyhelminthes</taxon>
        <taxon>Trematoda</taxon>
        <taxon>Digenea</taxon>
        <taxon>Plagiorchiida</taxon>
        <taxon>Troglotremata</taxon>
        <taxon>Troglotrematidae</taxon>
        <taxon>Paragonimus</taxon>
    </lineage>
</organism>
<dbReference type="Pfam" id="PF00452">
    <property type="entry name" value="Bcl-2"/>
    <property type="match status" value="1"/>
</dbReference>
<dbReference type="EMBL" id="QNGE01000626">
    <property type="protein sequence ID" value="KAA3679808.1"/>
    <property type="molecule type" value="Genomic_DNA"/>
</dbReference>
<evidence type="ECO:0000259" key="5">
    <source>
        <dbReference type="SMART" id="SM00337"/>
    </source>
</evidence>
<dbReference type="PROSITE" id="PS50062">
    <property type="entry name" value="BCL2_FAMILY"/>
    <property type="match status" value="1"/>
</dbReference>
<proteinExistence type="inferred from homology"/>
<evidence type="ECO:0000313" key="7">
    <source>
        <dbReference type="Proteomes" id="UP000324629"/>
    </source>
</evidence>
<comment type="caution">
    <text evidence="6">The sequence shown here is derived from an EMBL/GenBank/DDBJ whole genome shotgun (WGS) entry which is preliminary data.</text>
</comment>
<evidence type="ECO:0000256" key="2">
    <source>
        <dbReference type="ARBA" id="ARBA00022703"/>
    </source>
</evidence>
<dbReference type="InterPro" id="IPR036834">
    <property type="entry name" value="Bcl-2-like_sf"/>
</dbReference>
<reference evidence="6 7" key="1">
    <citation type="journal article" date="2019" name="Gigascience">
        <title>Whole-genome sequence of the oriental lung fluke Paragonimus westermani.</title>
        <authorList>
            <person name="Oey H."/>
            <person name="Zakrzewski M."/>
            <person name="Narain K."/>
            <person name="Devi K.R."/>
            <person name="Agatsuma T."/>
            <person name="Nawaratna S."/>
            <person name="Gobert G.N."/>
            <person name="Jones M.K."/>
            <person name="Ragan M.A."/>
            <person name="McManus D.P."/>
            <person name="Krause L."/>
        </authorList>
    </citation>
    <scope>NUCLEOTIDE SEQUENCE [LARGE SCALE GENOMIC DNA]</scope>
    <source>
        <strain evidence="6 7">IND2009</strain>
    </source>
</reference>
<dbReference type="Proteomes" id="UP000324629">
    <property type="component" value="Unassembled WGS sequence"/>
</dbReference>
<feature type="transmembrane region" description="Helical" evidence="4">
    <location>
        <begin position="197"/>
        <end position="213"/>
    </location>
</feature>
<keyword evidence="7" id="KW-1185">Reference proteome</keyword>
<dbReference type="PANTHER" id="PTHR11256">
    <property type="entry name" value="BCL-2 RELATED"/>
    <property type="match status" value="1"/>
</dbReference>
<dbReference type="InterPro" id="IPR002475">
    <property type="entry name" value="Bcl2-like"/>
</dbReference>
<sequence length="217" mass="24591">MLTNANLLEDDSPSVRKCEDTDDTDVTDYQTQTIIEEFVQYKLRSSGKHLQRRSGPADVDTQLLVTRLIEISNDLEIRYGAQLNRDAEWWIQSATFEKFVQIAKGPRCSFPHVLFCFLCDLSVFSDGQISWSRIVVLFMFAVKVVFNAFSRNLGGLAQDVIKFAAKFIFMHGIYKWIEARGGWLAVLQEYSSGSTTGGILVFMGVLLMVLLVLKRSV</sequence>
<feature type="region of interest" description="Disordered" evidence="3">
    <location>
        <begin position="1"/>
        <end position="22"/>
    </location>
</feature>
<accession>A0A5J4NXK0</accession>
<dbReference type="GO" id="GO:0051400">
    <property type="term" value="F:BH domain binding"/>
    <property type="evidence" value="ECO:0007669"/>
    <property type="project" value="TreeGrafter"/>
</dbReference>
<feature type="domain" description="Bcl-2 Bcl-2 homology region 1-3" evidence="5">
    <location>
        <begin position="78"/>
        <end position="183"/>
    </location>
</feature>
<evidence type="ECO:0000256" key="3">
    <source>
        <dbReference type="SAM" id="MobiDB-lite"/>
    </source>
</evidence>
<dbReference type="Gene3D" id="1.10.437.10">
    <property type="entry name" value="Blc2-like"/>
    <property type="match status" value="1"/>
</dbReference>
<name>A0A5J4NXK0_9TREM</name>
<dbReference type="InterPro" id="IPR046371">
    <property type="entry name" value="Bcl-2_BH1-3"/>
</dbReference>
<comment type="similarity">
    <text evidence="1">Belongs to the Bcl-2 family.</text>
</comment>
<keyword evidence="4" id="KW-0812">Transmembrane</keyword>
<dbReference type="GO" id="GO:0008630">
    <property type="term" value="P:intrinsic apoptotic signaling pathway in response to DNA damage"/>
    <property type="evidence" value="ECO:0007669"/>
    <property type="project" value="TreeGrafter"/>
</dbReference>
<dbReference type="GO" id="GO:0097192">
    <property type="term" value="P:extrinsic apoptotic signaling pathway in absence of ligand"/>
    <property type="evidence" value="ECO:0007669"/>
    <property type="project" value="TreeGrafter"/>
</dbReference>
<dbReference type="SMART" id="SM00337">
    <property type="entry name" value="BCL"/>
    <property type="match status" value="1"/>
</dbReference>
<protein>
    <submittedName>
        <fullName evidence="6">Bcl-2 antagonist/killer</fullName>
    </submittedName>
</protein>
<gene>
    <name evidence="6" type="ORF">DEA37_0009778</name>
</gene>
<dbReference type="GO" id="GO:0001836">
    <property type="term" value="P:release of cytochrome c from mitochondria"/>
    <property type="evidence" value="ECO:0007669"/>
    <property type="project" value="TreeGrafter"/>
</dbReference>
<keyword evidence="2" id="KW-0053">Apoptosis</keyword>
<evidence type="ECO:0000256" key="4">
    <source>
        <dbReference type="SAM" id="Phobius"/>
    </source>
</evidence>
<keyword evidence="4" id="KW-0472">Membrane</keyword>
<dbReference type="AlphaFoldDB" id="A0A5J4NXK0"/>
<evidence type="ECO:0000313" key="6">
    <source>
        <dbReference type="EMBL" id="KAA3679808.1"/>
    </source>
</evidence>
<dbReference type="InterPro" id="IPR026298">
    <property type="entry name" value="Bcl-2_fam"/>
</dbReference>
<dbReference type="SUPFAM" id="SSF56854">
    <property type="entry name" value="Bcl-2 inhibitors of programmed cell death"/>
    <property type="match status" value="1"/>
</dbReference>